<dbReference type="SUPFAM" id="SSF48452">
    <property type="entry name" value="TPR-like"/>
    <property type="match status" value="1"/>
</dbReference>
<dbReference type="Gene3D" id="1.25.40.10">
    <property type="entry name" value="Tetratricopeptide repeat domain"/>
    <property type="match status" value="1"/>
</dbReference>
<dbReference type="SMART" id="SM00862">
    <property type="entry name" value="Trans_reg_C"/>
    <property type="match status" value="1"/>
</dbReference>
<feature type="compositionally biased region" description="Low complexity" evidence="6">
    <location>
        <begin position="11"/>
        <end position="26"/>
    </location>
</feature>
<dbReference type="InterPro" id="IPR011009">
    <property type="entry name" value="Kinase-like_dom_sf"/>
</dbReference>
<dbReference type="SUPFAM" id="SSF46894">
    <property type="entry name" value="C-terminal effector domain of the bipartite response regulators"/>
    <property type="match status" value="1"/>
</dbReference>
<gene>
    <name evidence="8" type="ORF">OG288_28775</name>
</gene>
<accession>A0ABZ1JLN6</accession>
<feature type="region of interest" description="Disordered" evidence="6">
    <location>
        <begin position="105"/>
        <end position="183"/>
    </location>
</feature>
<dbReference type="CDD" id="cd15831">
    <property type="entry name" value="BTAD"/>
    <property type="match status" value="1"/>
</dbReference>
<feature type="compositionally biased region" description="Pro residues" evidence="6">
    <location>
        <begin position="105"/>
        <end position="114"/>
    </location>
</feature>
<dbReference type="Gene3D" id="1.10.510.10">
    <property type="entry name" value="Transferase(Phosphotransferase) domain 1"/>
    <property type="match status" value="1"/>
</dbReference>
<keyword evidence="2" id="KW-0902">Two-component regulatory system</keyword>
<keyword evidence="9" id="KW-1185">Reference proteome</keyword>
<feature type="compositionally biased region" description="Basic and acidic residues" evidence="6">
    <location>
        <begin position="1476"/>
        <end position="1488"/>
    </location>
</feature>
<dbReference type="InterPro" id="IPR023214">
    <property type="entry name" value="HAD_sf"/>
</dbReference>
<keyword evidence="4" id="KW-0238">DNA-binding</keyword>
<dbReference type="InterPro" id="IPR001867">
    <property type="entry name" value="OmpR/PhoB-type_DNA-bd"/>
</dbReference>
<dbReference type="InterPro" id="IPR036388">
    <property type="entry name" value="WH-like_DNA-bd_sf"/>
</dbReference>
<evidence type="ECO:0000313" key="8">
    <source>
        <dbReference type="EMBL" id="WTP51944.1"/>
    </source>
</evidence>
<dbReference type="Gene3D" id="1.10.10.10">
    <property type="entry name" value="Winged helix-like DNA-binding domain superfamily/Winged helix DNA-binding domain"/>
    <property type="match status" value="1"/>
</dbReference>
<dbReference type="Gene3D" id="3.30.200.20">
    <property type="entry name" value="Phosphorylase Kinase, domain 1"/>
    <property type="match status" value="1"/>
</dbReference>
<dbReference type="InterPro" id="IPR047738">
    <property type="entry name" value="SAV_2336-like_N"/>
</dbReference>
<feature type="compositionally biased region" description="Pro residues" evidence="6">
    <location>
        <begin position="1426"/>
        <end position="1444"/>
    </location>
</feature>
<evidence type="ECO:0000256" key="6">
    <source>
        <dbReference type="SAM" id="MobiDB-lite"/>
    </source>
</evidence>
<feature type="domain" description="Protein kinase" evidence="7">
    <location>
        <begin position="609"/>
        <end position="854"/>
    </location>
</feature>
<dbReference type="RefSeq" id="WP_328938593.1">
    <property type="nucleotide sequence ID" value="NZ_CP108133.1"/>
</dbReference>
<comment type="similarity">
    <text evidence="1">Belongs to the AfsR/DnrI/RedD regulatory family.</text>
</comment>
<feature type="compositionally biased region" description="Gly residues" evidence="6">
    <location>
        <begin position="27"/>
        <end position="39"/>
    </location>
</feature>
<feature type="region of interest" description="Disordered" evidence="6">
    <location>
        <begin position="1"/>
        <end position="62"/>
    </location>
</feature>
<evidence type="ECO:0000256" key="4">
    <source>
        <dbReference type="ARBA" id="ARBA00023125"/>
    </source>
</evidence>
<evidence type="ECO:0000313" key="9">
    <source>
        <dbReference type="Proteomes" id="UP001432166"/>
    </source>
</evidence>
<sequence length="1772" mass="188416">MRSDPETGESGAAAGAAGNAGPTDAAGGAGAAGAAGGTDGTDDAGSTGGTDDADGTDGTGGTDAARATGVALLAGLLAQARSGPVPTAVELAEVLWLAAHIPPPEAPAPPPRPTASPVTDRPHSPETATPTNLRGAGNCAAGPSGPAPEIPARPEPSDTRVPLRLPGTGPGTPTGGREAQGPFTSLLAPAPPMLPHPLTLQRALRPLKRSVPAPVGQELDEAATAHRIARLGAAPQWWLPVLRPMTERWLTLHLVHDTGPTMPVWRPLVRELHTALAQSGIFRTVELHRLEADGTVRRPGSQESFADGRTVTLLLSDCMGPQWRDGPPGARWYGTLRRWSARMPVALVQPLPERLWRTTALPATTARITAPGPATPNSSYAVDSYALEDLPHGILPLPVLEASAPWLANWSSLVAGGGRLPGAVGLLGTGPPPAPVDEHGLSDVERLSAEELLLRFRSLASPEAFRLAGHLAVGATELPVMRLVHAAIERHPRPQHLAEVILSGALIALPGATGSYVFRPGVRELLRRTLPRSAYGRTSELLSRVGALIDERAGLSAGEFRVLAPGGRGTGPGGEEAAGEPFAAVREESVRRMGGPPSKSTAGLVLGRYRLERPLGPGTHMTHAHARDTRLDRPVTVHRYTVAPERRQRFLETARTLAAVEHPNVLAVHDYGFDDGFEDGTAYLVTEFMEGLTVAELTAEGGFQLPFTLLAPLAQQVAQGLKALHAHGVVQGGLTPHSLLLRPDGTVQISPLAQISPPAQISSRAQISPHAPAADDTRGESKDLEDLGHLLRELAEGEPPGELGGVPGEFRSGFDDAVRPLVATDLATQRRGRDLFLTPSYSRLLDAVTAHEYRYRLLGPVRISRGRRTLPANSPREQALLSMLLLRHGRTVTYDELTAGLWGQRPPQRAGRLLATYAGGLRDTLGPGVVATTADGYALYATPHTIDVNRCQELIAAAKSRRDAGDPTEARDSVQRALDLWDGHPVDDVPGPAAETTRTRLRALRLTLCVTRAELDLELGRFEQAAADLGDLLRFHPDREDFRRLHMLALKGQGRVAEAIDSYEAYEELQDRQFGEPDPTLLELYRELRAAPDDNRPTVTMEFTEPGGHRGAHSTLSHTMAWLLSLSGLTSDQYDMQAVDNGYLVLTSPGASVLNVLTATLRDLPDILLEVPDPPRIRLTFWHTARPPLTTPLPPSLEQSDIAVVVSPVLYEELTSGDVPVGPVHFRPLRPEGGDGPPLAWSCRLEIPDRVPDPPPGQRDLVRGPFSTRRRVSIPLPEPGRTAVVFQPPDGALALFDPDAFSGTPTSGPRLTYYEVDLTTRQAGHELSLPSSGGGAFAASVELSWHVDDPVAFVHGETANVSERLLDHLLREARRITRRHPLRRAGAAQHALHSGLRGWPVPGLSVACSIRLTPEGEPPPTHDPKTPPPPETASPSETPSPPEAASPSETTPPSETPSPPETPSPSETARQSGAAERSETPHRSETPPRSRSTRRPDATLPAPAQPPATTRQAATPRQAAAARSAGPAARRPEHAAAAAALLERPCVLLGFDGPLVRLYTSDTEKQAARELAALLAELRDPGAALRGEPLSPQGGPTQPLEGRSNPLDLLRAFAGHPLGADLRRRLNRIEERAVSTAAPTPFSDALITTLSSLGRRTAVVADNAPSAVWRYLHSHGRLTGLVTGGVHGRADDLTLLMPNPDCLLRALDHLGVPPKDAVLVGSSVAELTAARAAGVRFLGYTRSEGHKRRLVGAGCEVTTASWAPLLRSLPNT</sequence>
<dbReference type="CDD" id="cd01427">
    <property type="entry name" value="HAD_like"/>
    <property type="match status" value="1"/>
</dbReference>
<feature type="compositionally biased region" description="Pro residues" evidence="6">
    <location>
        <begin position="145"/>
        <end position="154"/>
    </location>
</feature>
<evidence type="ECO:0000256" key="3">
    <source>
        <dbReference type="ARBA" id="ARBA00023015"/>
    </source>
</evidence>
<feature type="region of interest" description="Disordered" evidence="6">
    <location>
        <begin position="760"/>
        <end position="781"/>
    </location>
</feature>
<dbReference type="Pfam" id="PF03704">
    <property type="entry name" value="BTAD"/>
    <property type="match status" value="1"/>
</dbReference>
<dbReference type="SUPFAM" id="SSF56112">
    <property type="entry name" value="Protein kinase-like (PK-like)"/>
    <property type="match status" value="1"/>
</dbReference>
<dbReference type="InterPro" id="IPR051677">
    <property type="entry name" value="AfsR-DnrI-RedD_regulator"/>
</dbReference>
<reference evidence="8" key="1">
    <citation type="submission" date="2022-10" db="EMBL/GenBank/DDBJ databases">
        <title>The complete genomes of actinobacterial strains from the NBC collection.</title>
        <authorList>
            <person name="Joergensen T.S."/>
            <person name="Alvarez Arevalo M."/>
            <person name="Sterndorff E.B."/>
            <person name="Faurdal D."/>
            <person name="Vuksanovic O."/>
            <person name="Mourched A.-S."/>
            <person name="Charusanti P."/>
            <person name="Shaw S."/>
            <person name="Blin K."/>
            <person name="Weber T."/>
        </authorList>
    </citation>
    <scope>NUCLEOTIDE SEQUENCE</scope>
    <source>
        <strain evidence="8">NBC_00189</strain>
    </source>
</reference>
<feature type="region of interest" description="Disordered" evidence="6">
    <location>
        <begin position="1411"/>
        <end position="1531"/>
    </location>
</feature>
<evidence type="ECO:0000259" key="7">
    <source>
        <dbReference type="PROSITE" id="PS50011"/>
    </source>
</evidence>
<dbReference type="SMART" id="SM00220">
    <property type="entry name" value="S_TKc"/>
    <property type="match status" value="1"/>
</dbReference>
<dbReference type="SUPFAM" id="SSF56784">
    <property type="entry name" value="HAD-like"/>
    <property type="match status" value="1"/>
</dbReference>
<dbReference type="Gene3D" id="3.40.50.1000">
    <property type="entry name" value="HAD superfamily/HAD-like"/>
    <property type="match status" value="1"/>
</dbReference>
<proteinExistence type="inferred from homology"/>
<dbReference type="InterPro" id="IPR000719">
    <property type="entry name" value="Prot_kinase_dom"/>
</dbReference>
<organism evidence="8 9">
    <name type="scientific">Streptomyces tauricus</name>
    <dbReference type="NCBI Taxonomy" id="68274"/>
    <lineage>
        <taxon>Bacteria</taxon>
        <taxon>Bacillati</taxon>
        <taxon>Actinomycetota</taxon>
        <taxon>Actinomycetes</taxon>
        <taxon>Kitasatosporales</taxon>
        <taxon>Streptomycetaceae</taxon>
        <taxon>Streptomyces</taxon>
        <taxon>Streptomyces aurantiacus group</taxon>
    </lineage>
</organism>
<dbReference type="InterPro" id="IPR016032">
    <property type="entry name" value="Sig_transdc_resp-reg_C-effctor"/>
</dbReference>
<dbReference type="PANTHER" id="PTHR35807:SF1">
    <property type="entry name" value="TRANSCRIPTIONAL REGULATOR REDD"/>
    <property type="match status" value="1"/>
</dbReference>
<keyword evidence="3" id="KW-0805">Transcription regulation</keyword>
<feature type="compositionally biased region" description="Low complexity" evidence="6">
    <location>
        <begin position="1498"/>
        <end position="1531"/>
    </location>
</feature>
<dbReference type="Pfam" id="PF00702">
    <property type="entry name" value="Hydrolase"/>
    <property type="match status" value="1"/>
</dbReference>
<evidence type="ECO:0000256" key="5">
    <source>
        <dbReference type="ARBA" id="ARBA00023163"/>
    </source>
</evidence>
<evidence type="ECO:0000256" key="2">
    <source>
        <dbReference type="ARBA" id="ARBA00023012"/>
    </source>
</evidence>
<protein>
    <submittedName>
        <fullName evidence="8">SAV_2336 family protein</fullName>
    </submittedName>
</protein>
<dbReference type="NCBIfam" id="NF041121">
    <property type="entry name" value="SAV_2336_NTERM"/>
    <property type="match status" value="1"/>
</dbReference>
<dbReference type="InterPro" id="IPR011990">
    <property type="entry name" value="TPR-like_helical_dom_sf"/>
</dbReference>
<dbReference type="SMART" id="SM01043">
    <property type="entry name" value="BTAD"/>
    <property type="match status" value="1"/>
</dbReference>
<dbReference type="EMBL" id="CP108133">
    <property type="protein sequence ID" value="WTP51944.1"/>
    <property type="molecule type" value="Genomic_DNA"/>
</dbReference>
<keyword evidence="5" id="KW-0804">Transcription</keyword>
<dbReference type="InterPro" id="IPR036412">
    <property type="entry name" value="HAD-like_sf"/>
</dbReference>
<dbReference type="InterPro" id="IPR001245">
    <property type="entry name" value="Ser-Thr/Tyr_kinase_cat_dom"/>
</dbReference>
<feature type="compositionally biased region" description="Pro residues" evidence="6">
    <location>
        <begin position="1454"/>
        <end position="1463"/>
    </location>
</feature>
<dbReference type="PANTHER" id="PTHR35807">
    <property type="entry name" value="TRANSCRIPTIONAL REGULATOR REDD-RELATED"/>
    <property type="match status" value="1"/>
</dbReference>
<dbReference type="Proteomes" id="UP001432166">
    <property type="component" value="Chromosome"/>
</dbReference>
<dbReference type="InterPro" id="IPR005158">
    <property type="entry name" value="BTAD"/>
</dbReference>
<evidence type="ECO:0000256" key="1">
    <source>
        <dbReference type="ARBA" id="ARBA00005820"/>
    </source>
</evidence>
<name>A0ABZ1JLN6_9ACTN</name>
<dbReference type="Pfam" id="PF07714">
    <property type="entry name" value="PK_Tyr_Ser-Thr"/>
    <property type="match status" value="1"/>
</dbReference>
<dbReference type="PROSITE" id="PS50011">
    <property type="entry name" value="PROTEIN_KINASE_DOM"/>
    <property type="match status" value="1"/>
</dbReference>